<feature type="transmembrane region" description="Helical" evidence="1">
    <location>
        <begin position="455"/>
        <end position="475"/>
    </location>
</feature>
<keyword evidence="1" id="KW-0812">Transmembrane</keyword>
<organism evidence="3">
    <name type="scientific">marine metagenome</name>
    <dbReference type="NCBI Taxonomy" id="408172"/>
    <lineage>
        <taxon>unclassified sequences</taxon>
        <taxon>metagenomes</taxon>
        <taxon>ecological metagenomes</taxon>
    </lineage>
</organism>
<feature type="transmembrane region" description="Helical" evidence="1">
    <location>
        <begin position="305"/>
        <end position="333"/>
    </location>
</feature>
<feature type="transmembrane region" description="Helical" evidence="1">
    <location>
        <begin position="383"/>
        <end position="403"/>
    </location>
</feature>
<evidence type="ECO:0000313" key="3">
    <source>
        <dbReference type="EMBL" id="SVA03396.1"/>
    </source>
</evidence>
<dbReference type="PANTHER" id="PTHR10422">
    <property type="entry name" value="CYTOCHROME C OXIDASE SUBUNIT 1"/>
    <property type="match status" value="1"/>
</dbReference>
<dbReference type="GO" id="GO:0009060">
    <property type="term" value="P:aerobic respiration"/>
    <property type="evidence" value="ECO:0007669"/>
    <property type="project" value="InterPro"/>
</dbReference>
<dbReference type="EMBL" id="UINC01003105">
    <property type="protein sequence ID" value="SVA03396.1"/>
    <property type="molecule type" value="Genomic_DNA"/>
</dbReference>
<sequence>MNAETNTFNGNNGGMLKVSLVYMVVGFVVFLLMGLLGLLMRLNHAGIFILPADWFYRIMTLHGSGMVAASLLFSMGGFAAVLSKSVKLSPRILWTAFFIYFLGAGFVIIATLIGGFGAGWTVLHPLPYQSGGAWGLWAAIAMYLGYLFVAVGFLLYCLNMLYAVVVKYGGLGKALAWEYLFSGGRKGGDNLPSPVELVAAVVAIDGAITVVAGAILLIPMFANAAGLVEVVDALFAKNLLFLFGHTLVNLNIYLAAGLVYAILPVYTNRKWETKWPVALALNLVIILVLLPYFHHLYQDFSQTFFLHVVGVIGSYGVAIPAFVVTIVGSMALIYRSGIRWAVPSVLIALGLWGWTFGGMGALLDSTIPVNQVMHNTQWVVGHFHTYWLMGAVAFSLGYMYHLINELSHSEESGTSRMAAWLYGLGSAGFLLMFFLSGANSVPRRYATYLPDWHTYPTVAVVFVLILTVGLLILTLEMLGRLKGAWQGTSG</sequence>
<protein>
    <recommendedName>
        <fullName evidence="2">Cytochrome oxidase subunit I profile domain-containing protein</fullName>
    </recommendedName>
</protein>
<keyword evidence="1" id="KW-0472">Membrane</keyword>
<gene>
    <name evidence="3" type="ORF">METZ01_LOCUS56250</name>
</gene>
<feature type="transmembrane region" description="Helical" evidence="1">
    <location>
        <begin position="242"/>
        <end position="263"/>
    </location>
</feature>
<dbReference type="Pfam" id="PF00115">
    <property type="entry name" value="COX1"/>
    <property type="match status" value="1"/>
</dbReference>
<evidence type="ECO:0000259" key="2">
    <source>
        <dbReference type="PROSITE" id="PS50855"/>
    </source>
</evidence>
<feature type="transmembrane region" description="Helical" evidence="1">
    <location>
        <begin position="92"/>
        <end position="116"/>
    </location>
</feature>
<dbReference type="InterPro" id="IPR036927">
    <property type="entry name" value="Cyt_c_oxase-like_su1_sf"/>
</dbReference>
<feature type="transmembrane region" description="Helical" evidence="1">
    <location>
        <begin position="275"/>
        <end position="293"/>
    </location>
</feature>
<dbReference type="Gene3D" id="1.20.210.10">
    <property type="entry name" value="Cytochrome c oxidase-like, subunit I domain"/>
    <property type="match status" value="1"/>
</dbReference>
<feature type="transmembrane region" description="Helical" evidence="1">
    <location>
        <begin position="136"/>
        <end position="158"/>
    </location>
</feature>
<feature type="transmembrane region" description="Helical" evidence="1">
    <location>
        <begin position="340"/>
        <end position="363"/>
    </location>
</feature>
<evidence type="ECO:0000256" key="1">
    <source>
        <dbReference type="SAM" id="Phobius"/>
    </source>
</evidence>
<proteinExistence type="predicted"/>
<feature type="domain" description="Cytochrome oxidase subunit I profile" evidence="2">
    <location>
        <begin position="17"/>
        <end position="490"/>
    </location>
</feature>
<reference evidence="3" key="1">
    <citation type="submission" date="2018-05" db="EMBL/GenBank/DDBJ databases">
        <authorList>
            <person name="Lanie J.A."/>
            <person name="Ng W.-L."/>
            <person name="Kazmierczak K.M."/>
            <person name="Andrzejewski T.M."/>
            <person name="Davidsen T.M."/>
            <person name="Wayne K.J."/>
            <person name="Tettelin H."/>
            <person name="Glass J.I."/>
            <person name="Rusch D."/>
            <person name="Podicherti R."/>
            <person name="Tsui H.-C.T."/>
            <person name="Winkler M.E."/>
        </authorList>
    </citation>
    <scope>NUCLEOTIDE SEQUENCE</scope>
</reference>
<dbReference type="InterPro" id="IPR023616">
    <property type="entry name" value="Cyt_c_oxase-like_su1_dom"/>
</dbReference>
<dbReference type="AlphaFoldDB" id="A0A381SHF8"/>
<dbReference type="SUPFAM" id="SSF81442">
    <property type="entry name" value="Cytochrome c oxidase subunit I-like"/>
    <property type="match status" value="1"/>
</dbReference>
<accession>A0A381SHF8</accession>
<keyword evidence="1" id="KW-1133">Transmembrane helix</keyword>
<dbReference type="PRINTS" id="PR01165">
    <property type="entry name" value="CYCOXIDASEI"/>
</dbReference>
<name>A0A381SHF8_9ZZZZ</name>
<dbReference type="GO" id="GO:0004129">
    <property type="term" value="F:cytochrome-c oxidase activity"/>
    <property type="evidence" value="ECO:0007669"/>
    <property type="project" value="InterPro"/>
</dbReference>
<feature type="transmembrane region" description="Helical" evidence="1">
    <location>
        <begin position="415"/>
        <end position="435"/>
    </location>
</feature>
<dbReference type="PROSITE" id="PS50855">
    <property type="entry name" value="COX1"/>
    <property type="match status" value="1"/>
</dbReference>
<feature type="transmembrane region" description="Helical" evidence="1">
    <location>
        <begin position="20"/>
        <end position="42"/>
    </location>
</feature>
<dbReference type="GO" id="GO:0016020">
    <property type="term" value="C:membrane"/>
    <property type="evidence" value="ECO:0007669"/>
    <property type="project" value="InterPro"/>
</dbReference>
<feature type="transmembrane region" description="Helical" evidence="1">
    <location>
        <begin position="195"/>
        <end position="222"/>
    </location>
</feature>
<dbReference type="InterPro" id="IPR000883">
    <property type="entry name" value="Cyt_C_Oxase_1"/>
</dbReference>
<feature type="transmembrane region" description="Helical" evidence="1">
    <location>
        <begin position="54"/>
        <end position="80"/>
    </location>
</feature>
<dbReference type="GO" id="GO:0020037">
    <property type="term" value="F:heme binding"/>
    <property type="evidence" value="ECO:0007669"/>
    <property type="project" value="InterPro"/>
</dbReference>